<protein>
    <submittedName>
        <fullName evidence="2">Uncharacterized protein</fullName>
    </submittedName>
</protein>
<reference evidence="3" key="1">
    <citation type="submission" date="2011-05" db="EMBL/GenBank/DDBJ databases">
        <authorList>
            <person name="Richards S.R."/>
            <person name="Qu J."/>
            <person name="Jiang H."/>
            <person name="Jhangiani S.N."/>
            <person name="Agravi P."/>
            <person name="Goodspeed R."/>
            <person name="Gross S."/>
            <person name="Mandapat C."/>
            <person name="Jackson L."/>
            <person name="Mathew T."/>
            <person name="Pu L."/>
            <person name="Thornton R."/>
            <person name="Saada N."/>
            <person name="Wilczek-Boney K.B."/>
            <person name="Lee S."/>
            <person name="Kovar C."/>
            <person name="Wu Y."/>
            <person name="Scherer S.E."/>
            <person name="Worley K.C."/>
            <person name="Muzny D.M."/>
            <person name="Gibbs R."/>
        </authorList>
    </citation>
    <scope>NUCLEOTIDE SEQUENCE</scope>
    <source>
        <strain evidence="3">Brora</strain>
    </source>
</reference>
<dbReference type="Proteomes" id="UP000014500">
    <property type="component" value="Unassembled WGS sequence"/>
</dbReference>
<keyword evidence="1" id="KW-0812">Transmembrane</keyword>
<dbReference type="EMBL" id="JH431684">
    <property type="status" value="NOT_ANNOTATED_CDS"/>
    <property type="molecule type" value="Genomic_DNA"/>
</dbReference>
<dbReference type="EnsemblMetazoa" id="SMAR006309-RA">
    <property type="protein sequence ID" value="SMAR006309-PA"/>
    <property type="gene ID" value="SMAR006309"/>
</dbReference>
<reference evidence="2" key="2">
    <citation type="submission" date="2015-02" db="UniProtKB">
        <authorList>
            <consortium name="EnsemblMetazoa"/>
        </authorList>
    </citation>
    <scope>IDENTIFICATION</scope>
</reference>
<dbReference type="HOGENOM" id="CLU_2064389_0_0_1"/>
<evidence type="ECO:0000313" key="3">
    <source>
        <dbReference type="Proteomes" id="UP000014500"/>
    </source>
</evidence>
<proteinExistence type="predicted"/>
<name>T1IYJ8_STRMM</name>
<organism evidence="2 3">
    <name type="scientific">Strigamia maritima</name>
    <name type="common">European centipede</name>
    <name type="synonym">Geophilus maritimus</name>
    <dbReference type="NCBI Taxonomy" id="126957"/>
    <lineage>
        <taxon>Eukaryota</taxon>
        <taxon>Metazoa</taxon>
        <taxon>Ecdysozoa</taxon>
        <taxon>Arthropoda</taxon>
        <taxon>Myriapoda</taxon>
        <taxon>Chilopoda</taxon>
        <taxon>Pleurostigmophora</taxon>
        <taxon>Geophilomorpha</taxon>
        <taxon>Linotaeniidae</taxon>
        <taxon>Strigamia</taxon>
    </lineage>
</organism>
<evidence type="ECO:0000256" key="1">
    <source>
        <dbReference type="SAM" id="Phobius"/>
    </source>
</evidence>
<keyword evidence="1" id="KW-0472">Membrane</keyword>
<feature type="transmembrane region" description="Helical" evidence="1">
    <location>
        <begin position="97"/>
        <end position="116"/>
    </location>
</feature>
<feature type="transmembrane region" description="Helical" evidence="1">
    <location>
        <begin position="42"/>
        <end position="61"/>
    </location>
</feature>
<keyword evidence="3" id="KW-1185">Reference proteome</keyword>
<accession>T1IYJ8</accession>
<keyword evidence="1" id="KW-1133">Transmembrane helix</keyword>
<sequence length="119" mass="13897">MHCHQCSTTILLIHFITGPKSQTQRCTVSLYSFVHFSKRRTIYCSFIFIIIHIWHIIQIVHGVRWNRITVRPSVVFTLFDFSELFGRIFIRVVGNNLAVVISVILVWIFDIVSLVSHNP</sequence>
<dbReference type="AlphaFoldDB" id="T1IYJ8"/>
<evidence type="ECO:0000313" key="2">
    <source>
        <dbReference type="EnsemblMetazoa" id="SMAR006309-PA"/>
    </source>
</evidence>